<feature type="compositionally biased region" description="Polar residues" evidence="1">
    <location>
        <begin position="24"/>
        <end position="37"/>
    </location>
</feature>
<feature type="non-terminal residue" evidence="2">
    <location>
        <position position="62"/>
    </location>
</feature>
<feature type="non-terminal residue" evidence="2">
    <location>
        <position position="1"/>
    </location>
</feature>
<name>A0ABD0JLU0_9CAEN</name>
<protein>
    <submittedName>
        <fullName evidence="2">Uncharacterized protein</fullName>
    </submittedName>
</protein>
<gene>
    <name evidence="2" type="ORF">BaRGS_00032806</name>
</gene>
<comment type="caution">
    <text evidence="2">The sequence shown here is derived from an EMBL/GenBank/DDBJ whole genome shotgun (WGS) entry which is preliminary data.</text>
</comment>
<evidence type="ECO:0000256" key="1">
    <source>
        <dbReference type="SAM" id="MobiDB-lite"/>
    </source>
</evidence>
<evidence type="ECO:0000313" key="3">
    <source>
        <dbReference type="Proteomes" id="UP001519460"/>
    </source>
</evidence>
<accession>A0ABD0JLU0</accession>
<dbReference type="AlphaFoldDB" id="A0ABD0JLU0"/>
<proteinExistence type="predicted"/>
<dbReference type="Proteomes" id="UP001519460">
    <property type="component" value="Unassembled WGS sequence"/>
</dbReference>
<evidence type="ECO:0000313" key="2">
    <source>
        <dbReference type="EMBL" id="KAK7475917.1"/>
    </source>
</evidence>
<feature type="region of interest" description="Disordered" evidence="1">
    <location>
        <begin position="1"/>
        <end position="44"/>
    </location>
</feature>
<organism evidence="2 3">
    <name type="scientific">Batillaria attramentaria</name>
    <dbReference type="NCBI Taxonomy" id="370345"/>
    <lineage>
        <taxon>Eukaryota</taxon>
        <taxon>Metazoa</taxon>
        <taxon>Spiralia</taxon>
        <taxon>Lophotrochozoa</taxon>
        <taxon>Mollusca</taxon>
        <taxon>Gastropoda</taxon>
        <taxon>Caenogastropoda</taxon>
        <taxon>Sorbeoconcha</taxon>
        <taxon>Cerithioidea</taxon>
        <taxon>Batillariidae</taxon>
        <taxon>Batillaria</taxon>
    </lineage>
</organism>
<reference evidence="2 3" key="1">
    <citation type="journal article" date="2023" name="Sci. Data">
        <title>Genome assembly of the Korean intertidal mud-creeper Batillaria attramentaria.</title>
        <authorList>
            <person name="Patra A.K."/>
            <person name="Ho P.T."/>
            <person name="Jun S."/>
            <person name="Lee S.J."/>
            <person name="Kim Y."/>
            <person name="Won Y.J."/>
        </authorList>
    </citation>
    <scope>NUCLEOTIDE SEQUENCE [LARGE SCALE GENOMIC DNA]</scope>
    <source>
        <strain evidence="2">Wonlab-2016</strain>
    </source>
</reference>
<feature type="compositionally biased region" description="Low complexity" evidence="1">
    <location>
        <begin position="1"/>
        <end position="14"/>
    </location>
</feature>
<dbReference type="EMBL" id="JACVVK020000390">
    <property type="protein sequence ID" value="KAK7475917.1"/>
    <property type="molecule type" value="Genomic_DNA"/>
</dbReference>
<keyword evidence="3" id="KW-1185">Reference proteome</keyword>
<sequence>STFTTLRETQTTQGRGVGGGQLGSDNPGSQLSTQVFHPQQRKEWPLECGKRSRAIGQLLIRS</sequence>